<feature type="domain" description="Cyclic nucleotide-binding" evidence="1">
    <location>
        <begin position="19"/>
        <end position="116"/>
    </location>
</feature>
<dbReference type="PANTHER" id="PTHR24567">
    <property type="entry name" value="CRP FAMILY TRANSCRIPTIONAL REGULATORY PROTEIN"/>
    <property type="match status" value="1"/>
</dbReference>
<gene>
    <name evidence="2" type="ORF">MMF98_20875</name>
</gene>
<dbReference type="CDD" id="cd00038">
    <property type="entry name" value="CAP_ED"/>
    <property type="match status" value="1"/>
</dbReference>
<keyword evidence="3" id="KW-1185">Reference proteome</keyword>
<dbReference type="InterPro" id="IPR018490">
    <property type="entry name" value="cNMP-bd_dom_sf"/>
</dbReference>
<dbReference type="InterPro" id="IPR050397">
    <property type="entry name" value="Env_Response_Regulators"/>
</dbReference>
<proteinExistence type="predicted"/>
<dbReference type="AlphaFoldDB" id="A0A9X1W0Q4"/>
<dbReference type="SMART" id="SM00100">
    <property type="entry name" value="cNMP"/>
    <property type="match status" value="1"/>
</dbReference>
<sequence>MNVQQLVSAIAALDAHDALQCRLTLEEWQKIAPYLSIRFLIPGEPLMREGDAERELYILAEGELQVTLQDTVIATQKPGAVVGEGTFFSGQPRSATVVPSQPGVAWALSWERFEALSHKQPRLALDLVRSVAAVLAVRMREALLVGQFT</sequence>
<name>A0A9X1W0Q4_9BURK</name>
<organism evidence="2 3">
    <name type="scientific">Variovorax terrae</name>
    <dbReference type="NCBI Taxonomy" id="2923278"/>
    <lineage>
        <taxon>Bacteria</taxon>
        <taxon>Pseudomonadati</taxon>
        <taxon>Pseudomonadota</taxon>
        <taxon>Betaproteobacteria</taxon>
        <taxon>Burkholderiales</taxon>
        <taxon>Comamonadaceae</taxon>
        <taxon>Variovorax</taxon>
    </lineage>
</organism>
<dbReference type="RefSeq" id="WP_243309272.1">
    <property type="nucleotide sequence ID" value="NZ_JALGBI010000003.1"/>
</dbReference>
<protein>
    <submittedName>
        <fullName evidence="2">Cyclic nucleotide-binding domain-containing protein</fullName>
    </submittedName>
</protein>
<dbReference type="InterPro" id="IPR000595">
    <property type="entry name" value="cNMP-bd_dom"/>
</dbReference>
<evidence type="ECO:0000259" key="1">
    <source>
        <dbReference type="PROSITE" id="PS50042"/>
    </source>
</evidence>
<dbReference type="SUPFAM" id="SSF51206">
    <property type="entry name" value="cAMP-binding domain-like"/>
    <property type="match status" value="1"/>
</dbReference>
<evidence type="ECO:0000313" key="2">
    <source>
        <dbReference type="EMBL" id="MCJ0765674.1"/>
    </source>
</evidence>
<accession>A0A9X1W0Q4</accession>
<dbReference type="PROSITE" id="PS50042">
    <property type="entry name" value="CNMP_BINDING_3"/>
    <property type="match status" value="1"/>
</dbReference>
<comment type="caution">
    <text evidence="2">The sequence shown here is derived from an EMBL/GenBank/DDBJ whole genome shotgun (WGS) entry which is preliminary data.</text>
</comment>
<dbReference type="InterPro" id="IPR014710">
    <property type="entry name" value="RmlC-like_jellyroll"/>
</dbReference>
<dbReference type="GO" id="GO:0003700">
    <property type="term" value="F:DNA-binding transcription factor activity"/>
    <property type="evidence" value="ECO:0007669"/>
    <property type="project" value="TreeGrafter"/>
</dbReference>
<evidence type="ECO:0000313" key="3">
    <source>
        <dbReference type="Proteomes" id="UP001139447"/>
    </source>
</evidence>
<dbReference type="Proteomes" id="UP001139447">
    <property type="component" value="Unassembled WGS sequence"/>
</dbReference>
<dbReference type="GO" id="GO:0005829">
    <property type="term" value="C:cytosol"/>
    <property type="evidence" value="ECO:0007669"/>
    <property type="project" value="TreeGrafter"/>
</dbReference>
<dbReference type="Gene3D" id="2.60.120.10">
    <property type="entry name" value="Jelly Rolls"/>
    <property type="match status" value="1"/>
</dbReference>
<dbReference type="PANTHER" id="PTHR24567:SF74">
    <property type="entry name" value="HTH-TYPE TRANSCRIPTIONAL REGULATOR ARCR"/>
    <property type="match status" value="1"/>
</dbReference>
<dbReference type="Pfam" id="PF00027">
    <property type="entry name" value="cNMP_binding"/>
    <property type="match status" value="1"/>
</dbReference>
<reference evidence="2" key="1">
    <citation type="submission" date="2022-03" db="EMBL/GenBank/DDBJ databases">
        <authorList>
            <person name="Woo C.Y."/>
        </authorList>
    </citation>
    <scope>NUCLEOTIDE SEQUENCE</scope>
    <source>
        <strain evidence="2">CYS-02</strain>
    </source>
</reference>
<dbReference type="EMBL" id="JALGBI010000003">
    <property type="protein sequence ID" value="MCJ0765674.1"/>
    <property type="molecule type" value="Genomic_DNA"/>
</dbReference>